<dbReference type="SUPFAM" id="SSF49373">
    <property type="entry name" value="Invasin/intimin cell-adhesion fragments"/>
    <property type="match status" value="4"/>
</dbReference>
<dbReference type="Gene3D" id="2.60.40.3440">
    <property type="match status" value="1"/>
</dbReference>
<evidence type="ECO:0000313" key="3">
    <source>
        <dbReference type="Proteomes" id="UP000199226"/>
    </source>
</evidence>
<dbReference type="STRING" id="990371.SAMN05421813_1333"/>
<feature type="domain" description="BIG2" evidence="1">
    <location>
        <begin position="836"/>
        <end position="915"/>
    </location>
</feature>
<feature type="domain" description="BIG2" evidence="1">
    <location>
        <begin position="996"/>
        <end position="1074"/>
    </location>
</feature>
<dbReference type="RefSeq" id="WP_090706701.1">
    <property type="nucleotide sequence ID" value="NZ_FNHH01000033.1"/>
</dbReference>
<dbReference type="Pfam" id="PF13585">
    <property type="entry name" value="CHU_C"/>
    <property type="match status" value="1"/>
</dbReference>
<dbReference type="PANTHER" id="PTHR45739:SF12">
    <property type="entry name" value="CHONDROITIN SULFATE PROTEOGLYCAN 4-LIKE ISOFORM X2"/>
    <property type="match status" value="1"/>
</dbReference>
<dbReference type="InterPro" id="IPR026341">
    <property type="entry name" value="T9SS_type_B"/>
</dbReference>
<evidence type="ECO:0000313" key="2">
    <source>
        <dbReference type="EMBL" id="SDN00812.1"/>
    </source>
</evidence>
<dbReference type="SMART" id="SM00635">
    <property type="entry name" value="BID_2"/>
    <property type="match status" value="4"/>
</dbReference>
<accession>A0A1G9XVF8</accession>
<dbReference type="SUPFAM" id="SSF49899">
    <property type="entry name" value="Concanavalin A-like lectins/glucanases"/>
    <property type="match status" value="1"/>
</dbReference>
<sequence length="1842" mass="189618">MFKKFTSVLRILAILIVLSVFFTDGVKAQFPYTDGFTNSTSPGMVLGGVATLTVPTIDATEGTGYLRLTTNGSNLTGYAYNTRTFSSTDGLDITFDYYTYGGTGADGISFFLFDATAIGSFQIGGFGGSLGYAQRAGVFPAPDQPGLSKAFIGIGLDEWGNFSTTNQGRQGGTGIAQIVNSVTLRGDGNGIGAGTPSGTNYKYLYSIQTSNPGAMLAYGAGNPFTIGLSGPTSTLTALTTPTRAAGYSSTDNGFRRARIILERTSATTYKINVYITERTLGVLATHRVVNDLIYTPVSAIPDNFSYGFASSTGGSNNFHEIRNIDISVPSSVSKIPVLADIAKSGLEDATISFSTANFTNSFIDQNGFTTLTKIRVQSLPANGILKVGGVNVTLNQEIPIANIPTITFVPNANWHGVTSFDWNGFDDSQYAATAEQVNITVTSVNDEPSGTDNAISMLTNTSDHILTAVNFGFLDVNDITPGPVNTLSVVKITTLPTFGLLELNNVPVTAGQDISFANINSNLLTYTPVAAANGSPYATMTFQVQDNGGITNAGVQLDATANTFTINVAPTPSITLTTANPQICFGTTSAGIVYSGTTGTPKPDRYSINWDAAANFAGIPDVVDIIFDGTAGGTITIPALGAVAAGTYNGTLTVRNNLNTIISAGTAVSVKVNSLPTVAAITGTLSVCTGLTTQLGNVTAGGSWSSSNGAIATVNASNGLVTGVASGTVTITYTTAADGNGCINTSIETVTVNALPAINMAVSDPVICSGETATITLSNSVLGVSYQLRLDSDNSSVGTAVVGTGGSITFNVTPGATTIYNILATNASSCSAMVTDKSTVTVNALPTVAAITGTLSVCSGLTTQLANATSGGSWSSSNTAVATVNASTGLVTGVAAGTVTITYTTAANGSGCINTSTATVTVNALPTVAAITGTLSVCSGLTTQLANATSGGSWSSSNTAVATVNASTGLVTGVAAGTVTITYTTAANGSGCINTSTATVTVNALPTVAAITGATGTLIGSTTQLANATAGGTWSSSNTAVATVSSAGLVTGVSAGTSTITYTVTTVGCSTAVVKTITVSSGPTNTPPISVADNYTVIKGGTLNVASPGVLTNDTDANSNSLTAIIVTSPANGTLTFNSNGSFTYVHNNGTSTSDSFTYRANDGTADGNVVTASIAVIVSNTPPVAVADSYSTTKGSTLNVSTPGILFNDTDTENNSLTAIKVSNPTHGILTLNSNGSFTYVHDDGSSTSDSFAYKVNDGTIDGNTVTVTINIVTPGVAPVIADINRSGFKNQDILFTLLNFTEKFVDILHTIQKVKIVSLPPSGILKLNGVTITAGQEIVAADLEKITFTPQNNFAGNLSFQYSVTCTGGLTSTSKNINITIIEPGVPPVAVADSYTVTRGVSLTIVSPGLLANDTDPDGHPLTAIKVTDPANGSLVLNSNGSFTYVHNGSAAISDSFTYKVNDGFLDGNTVTVNLSIPLVNLPPVLSNISKSGNSALPIPFTLANFVEKFTDTDSLVKIKIVTLPGTGILKLYGTPIVVNQEIGEADIKGLTFEPPLQWNGTTSFLWNASDGTKYATSNATVTIQVTQPSDPNAKIGLAKQLASITPNLNGSYDLKFIFTVVNYGTFDLDRISVRDNLALAFGGAEVSVKLISAFGNLKANTSYNGFSDTELVLNSSKLVGGEEAKIELLVNVRLLLTGGIFQNTATAEAISHITGYKVSDVSTNGLKPDPNLAADVSPSEVTTIKLDLLPTYVPPGFSPNGDGINDKFVVQNADGKLVSLEMYNRWGNRVYRSKDYRNDWGGEVTEGFFLGKDIPDGTYYYIIVIDNKDRYAGFITVNR</sequence>
<dbReference type="Pfam" id="PF02368">
    <property type="entry name" value="Big_2"/>
    <property type="match status" value="4"/>
</dbReference>
<proteinExistence type="predicted"/>
<name>A0A1G9XVF8_9SPHI</name>
<dbReference type="Proteomes" id="UP000199226">
    <property type="component" value="Unassembled WGS sequence"/>
</dbReference>
<feature type="domain" description="BIG2" evidence="1">
    <location>
        <begin position="918"/>
        <end position="995"/>
    </location>
</feature>
<dbReference type="EMBL" id="FNHH01000033">
    <property type="protein sequence ID" value="SDN00812.1"/>
    <property type="molecule type" value="Genomic_DNA"/>
</dbReference>
<dbReference type="Gene3D" id="2.60.40.2810">
    <property type="match status" value="1"/>
</dbReference>
<dbReference type="GO" id="GO:0009653">
    <property type="term" value="P:anatomical structure morphogenesis"/>
    <property type="evidence" value="ECO:0007669"/>
    <property type="project" value="TreeGrafter"/>
</dbReference>
<protein>
    <submittedName>
        <fullName evidence="2">Gliding motility-associated C-terminal domain-containing protein</fullName>
    </submittedName>
</protein>
<dbReference type="InterPro" id="IPR051561">
    <property type="entry name" value="FRAS1_ECM"/>
</dbReference>
<dbReference type="InterPro" id="IPR040853">
    <property type="entry name" value="RapA2_cadherin-like"/>
</dbReference>
<organism evidence="2 3">
    <name type="scientific">Daejeonella rubra</name>
    <dbReference type="NCBI Taxonomy" id="990371"/>
    <lineage>
        <taxon>Bacteria</taxon>
        <taxon>Pseudomonadati</taxon>
        <taxon>Bacteroidota</taxon>
        <taxon>Sphingobacteriia</taxon>
        <taxon>Sphingobacteriales</taxon>
        <taxon>Sphingobacteriaceae</taxon>
        <taxon>Daejeonella</taxon>
    </lineage>
</organism>
<dbReference type="InterPro" id="IPR013320">
    <property type="entry name" value="ConA-like_dom_sf"/>
</dbReference>
<dbReference type="NCBIfam" id="NF012211">
    <property type="entry name" value="tand_rpt_95"/>
    <property type="match status" value="3"/>
</dbReference>
<dbReference type="Gene3D" id="2.60.40.1080">
    <property type="match status" value="4"/>
</dbReference>
<dbReference type="PANTHER" id="PTHR45739">
    <property type="entry name" value="MATRIX PROTEIN, PUTATIVE-RELATED"/>
    <property type="match status" value="1"/>
</dbReference>
<reference evidence="3" key="1">
    <citation type="submission" date="2016-10" db="EMBL/GenBank/DDBJ databases">
        <authorList>
            <person name="Varghese N."/>
            <person name="Submissions S."/>
        </authorList>
    </citation>
    <scope>NUCLEOTIDE SEQUENCE [LARGE SCALE GENOMIC DNA]</scope>
    <source>
        <strain evidence="3">DSM 24536</strain>
    </source>
</reference>
<dbReference type="OrthoDB" id="5726170at2"/>
<gene>
    <name evidence="2" type="ORF">SAMN05421813_1333</name>
</gene>
<dbReference type="GO" id="GO:0004553">
    <property type="term" value="F:hydrolase activity, hydrolyzing O-glycosyl compounds"/>
    <property type="evidence" value="ECO:0007669"/>
    <property type="project" value="UniProtKB-ARBA"/>
</dbReference>
<dbReference type="Pfam" id="PF17803">
    <property type="entry name" value="Cadherin_4"/>
    <property type="match status" value="3"/>
</dbReference>
<feature type="domain" description="BIG2" evidence="1">
    <location>
        <begin position="674"/>
        <end position="751"/>
    </location>
</feature>
<dbReference type="GO" id="GO:0005975">
    <property type="term" value="P:carbohydrate metabolic process"/>
    <property type="evidence" value="ECO:0007669"/>
    <property type="project" value="UniProtKB-ARBA"/>
</dbReference>
<dbReference type="NCBIfam" id="TIGR04131">
    <property type="entry name" value="Bac_Flav_CTERM"/>
    <property type="match status" value="1"/>
</dbReference>
<dbReference type="InterPro" id="IPR008964">
    <property type="entry name" value="Invasin/intimin_cell_adhesion"/>
</dbReference>
<dbReference type="InterPro" id="IPR010221">
    <property type="entry name" value="VCBS_dom"/>
</dbReference>
<dbReference type="NCBIfam" id="TIGR01965">
    <property type="entry name" value="VCBS_repeat"/>
    <property type="match status" value="1"/>
</dbReference>
<dbReference type="InterPro" id="IPR003343">
    <property type="entry name" value="Big_2"/>
</dbReference>
<evidence type="ECO:0000259" key="1">
    <source>
        <dbReference type="SMART" id="SM00635"/>
    </source>
</evidence>
<keyword evidence="3" id="KW-1185">Reference proteome</keyword>